<reference evidence="2" key="1">
    <citation type="journal article" date="2023" name="bioRxiv">
        <title>Improved chromosome-level genome assembly for marigold (Tagetes erecta).</title>
        <authorList>
            <person name="Jiang F."/>
            <person name="Yuan L."/>
            <person name="Wang S."/>
            <person name="Wang H."/>
            <person name="Xu D."/>
            <person name="Wang A."/>
            <person name="Fan W."/>
        </authorList>
    </citation>
    <scope>NUCLEOTIDE SEQUENCE</scope>
    <source>
        <strain evidence="2">WSJ</strain>
        <tissue evidence="2">Leaf</tissue>
    </source>
</reference>
<gene>
    <name evidence="2" type="ORF">QVD17_21053</name>
</gene>
<comment type="caution">
    <text evidence="2">The sequence shown here is derived from an EMBL/GenBank/DDBJ whole genome shotgun (WGS) entry which is preliminary data.</text>
</comment>
<dbReference type="EMBL" id="JAUHHV010000005">
    <property type="protein sequence ID" value="KAK1425698.1"/>
    <property type="molecule type" value="Genomic_DNA"/>
</dbReference>
<dbReference type="PANTHER" id="PTHR33270:SF18">
    <property type="entry name" value="OS02G0324700 PROTEIN"/>
    <property type="match status" value="1"/>
</dbReference>
<dbReference type="InterPro" id="IPR055482">
    <property type="entry name" value="DUF7054"/>
</dbReference>
<name>A0AAD8KMU0_TARER</name>
<keyword evidence="3" id="KW-1185">Reference proteome</keyword>
<organism evidence="2 3">
    <name type="scientific">Tagetes erecta</name>
    <name type="common">African marigold</name>
    <dbReference type="NCBI Taxonomy" id="13708"/>
    <lineage>
        <taxon>Eukaryota</taxon>
        <taxon>Viridiplantae</taxon>
        <taxon>Streptophyta</taxon>
        <taxon>Embryophyta</taxon>
        <taxon>Tracheophyta</taxon>
        <taxon>Spermatophyta</taxon>
        <taxon>Magnoliopsida</taxon>
        <taxon>eudicotyledons</taxon>
        <taxon>Gunneridae</taxon>
        <taxon>Pentapetalae</taxon>
        <taxon>asterids</taxon>
        <taxon>campanulids</taxon>
        <taxon>Asterales</taxon>
        <taxon>Asteraceae</taxon>
        <taxon>Asteroideae</taxon>
        <taxon>Heliantheae alliance</taxon>
        <taxon>Tageteae</taxon>
        <taxon>Tagetes</taxon>
    </lineage>
</organism>
<sequence length="144" mass="15749">MLLIKSKRNHAASSKGVCRILINVTVVGSAGPIRFVVNEDELVASVIETTLKLYAREGRLPVLGSKCNEFVLYCNVFGAEGLKAWEAIGSYGVRNFMLCKKPHSAVDDDVESDVKSVAASVARKSLCSWKTWFNKSLNSKVSSH</sequence>
<evidence type="ECO:0000259" key="1">
    <source>
        <dbReference type="Pfam" id="PF23156"/>
    </source>
</evidence>
<proteinExistence type="predicted"/>
<protein>
    <recommendedName>
        <fullName evidence="1">DUF7054 domain-containing protein</fullName>
    </recommendedName>
</protein>
<dbReference type="InterPro" id="IPR040358">
    <property type="entry name" value="At4g22758-like"/>
</dbReference>
<evidence type="ECO:0000313" key="3">
    <source>
        <dbReference type="Proteomes" id="UP001229421"/>
    </source>
</evidence>
<dbReference type="AlphaFoldDB" id="A0AAD8KMU0"/>
<dbReference type="PANTHER" id="PTHR33270">
    <property type="entry name" value="BNAC05G50380D PROTEIN"/>
    <property type="match status" value="1"/>
</dbReference>
<evidence type="ECO:0000313" key="2">
    <source>
        <dbReference type="EMBL" id="KAK1425698.1"/>
    </source>
</evidence>
<accession>A0AAD8KMU0</accession>
<feature type="domain" description="DUF7054" evidence="1">
    <location>
        <begin position="19"/>
        <end position="99"/>
    </location>
</feature>
<dbReference type="Proteomes" id="UP001229421">
    <property type="component" value="Unassembled WGS sequence"/>
</dbReference>
<dbReference type="Pfam" id="PF23156">
    <property type="entry name" value="DUF7054"/>
    <property type="match status" value="1"/>
</dbReference>